<dbReference type="GO" id="GO:0030276">
    <property type="term" value="F:clathrin binding"/>
    <property type="evidence" value="ECO:0007669"/>
    <property type="project" value="InterPro"/>
</dbReference>
<protein>
    <submittedName>
        <fullName evidence="2">Uncharacterized protein</fullName>
    </submittedName>
</protein>
<evidence type="ECO:0000313" key="2">
    <source>
        <dbReference type="Ensembl" id="ENSSORP00005048479.1"/>
    </source>
</evidence>
<dbReference type="GO" id="GO:0030121">
    <property type="term" value="C:AP-1 adaptor complex"/>
    <property type="evidence" value="ECO:0007669"/>
    <property type="project" value="TreeGrafter"/>
</dbReference>
<dbReference type="InParanoid" id="A0A673C5F5"/>
<dbReference type="InterPro" id="IPR046359">
    <property type="entry name" value="Aftin-like"/>
</dbReference>
<keyword evidence="3" id="KW-1185">Reference proteome</keyword>
<evidence type="ECO:0000256" key="1">
    <source>
        <dbReference type="SAM" id="MobiDB-lite"/>
    </source>
</evidence>
<dbReference type="AlphaFoldDB" id="A0A673C5F5"/>
<dbReference type="GO" id="GO:0032588">
    <property type="term" value="C:trans-Golgi network membrane"/>
    <property type="evidence" value="ECO:0007669"/>
    <property type="project" value="InterPro"/>
</dbReference>
<name>A0A673C5F5_9TELE</name>
<reference evidence="2" key="2">
    <citation type="submission" date="2025-08" db="UniProtKB">
        <authorList>
            <consortium name="Ensembl"/>
        </authorList>
    </citation>
    <scope>IDENTIFICATION</scope>
</reference>
<proteinExistence type="predicted"/>
<reference evidence="2" key="3">
    <citation type="submission" date="2025-09" db="UniProtKB">
        <authorList>
            <consortium name="Ensembl"/>
        </authorList>
    </citation>
    <scope>IDENTIFICATION</scope>
</reference>
<sequence length="118" mass="13097">MCSLLLLMISCSALNLDYFGAEEESRSSSSSRVDRELYELTISKVETSPSNKDLEDTLNRLMSTAQKTTTSVRKPEPNEELSSEADRLVSELPNLAFMQAKVLMFPSILLPTDFASSP</sequence>
<dbReference type="Proteomes" id="UP000472271">
    <property type="component" value="Chromosome 15"/>
</dbReference>
<feature type="region of interest" description="Disordered" evidence="1">
    <location>
        <begin position="65"/>
        <end position="84"/>
    </location>
</feature>
<reference evidence="2" key="1">
    <citation type="submission" date="2019-06" db="EMBL/GenBank/DDBJ databases">
        <authorList>
            <consortium name="Wellcome Sanger Institute Data Sharing"/>
        </authorList>
    </citation>
    <scope>NUCLEOTIDE SEQUENCE [LARGE SCALE GENOMIC DNA]</scope>
</reference>
<dbReference type="PANTHER" id="PTHR16156">
    <property type="entry name" value="AFTIPHILIN A-RELATED"/>
    <property type="match status" value="1"/>
</dbReference>
<evidence type="ECO:0000313" key="3">
    <source>
        <dbReference type="Proteomes" id="UP000472271"/>
    </source>
</evidence>
<dbReference type="Ensembl" id="ENSSORT00005049671.1">
    <property type="protein sequence ID" value="ENSSORP00005048479.1"/>
    <property type="gene ID" value="ENSSORG00005022106.1"/>
</dbReference>
<accession>A0A673C5F5</accession>
<organism evidence="2 3">
    <name type="scientific">Sphaeramia orbicularis</name>
    <name type="common">orbiculate cardinalfish</name>
    <dbReference type="NCBI Taxonomy" id="375764"/>
    <lineage>
        <taxon>Eukaryota</taxon>
        <taxon>Metazoa</taxon>
        <taxon>Chordata</taxon>
        <taxon>Craniata</taxon>
        <taxon>Vertebrata</taxon>
        <taxon>Euteleostomi</taxon>
        <taxon>Actinopterygii</taxon>
        <taxon>Neopterygii</taxon>
        <taxon>Teleostei</taxon>
        <taxon>Neoteleostei</taxon>
        <taxon>Acanthomorphata</taxon>
        <taxon>Gobiaria</taxon>
        <taxon>Kurtiformes</taxon>
        <taxon>Apogonoidei</taxon>
        <taxon>Apogonidae</taxon>
        <taxon>Apogoninae</taxon>
        <taxon>Sphaeramia</taxon>
    </lineage>
</organism>
<dbReference type="PANTHER" id="PTHR16156:SF10">
    <property type="entry name" value="AFTIPHILIN-RELATED"/>
    <property type="match status" value="1"/>
</dbReference>